<feature type="domain" description="Protein kinase" evidence="1">
    <location>
        <begin position="1"/>
        <end position="84"/>
    </location>
</feature>
<dbReference type="InterPro" id="IPR011009">
    <property type="entry name" value="Kinase-like_dom_sf"/>
</dbReference>
<dbReference type="SUPFAM" id="SSF56112">
    <property type="entry name" value="Protein kinase-like (PK-like)"/>
    <property type="match status" value="1"/>
</dbReference>
<reference evidence="3" key="1">
    <citation type="journal article" date="2024" name="IScience">
        <title>Strigolactones Initiate the Formation of Haustorium-like Structures in Castilleja.</title>
        <authorList>
            <person name="Buerger M."/>
            <person name="Peterson D."/>
            <person name="Chory J."/>
        </authorList>
    </citation>
    <scope>NUCLEOTIDE SEQUENCE [LARGE SCALE GENOMIC DNA]</scope>
</reference>
<dbReference type="InterPro" id="IPR000719">
    <property type="entry name" value="Prot_kinase_dom"/>
</dbReference>
<organism evidence="2 3">
    <name type="scientific">Castilleja foliolosa</name>
    <dbReference type="NCBI Taxonomy" id="1961234"/>
    <lineage>
        <taxon>Eukaryota</taxon>
        <taxon>Viridiplantae</taxon>
        <taxon>Streptophyta</taxon>
        <taxon>Embryophyta</taxon>
        <taxon>Tracheophyta</taxon>
        <taxon>Spermatophyta</taxon>
        <taxon>Magnoliopsida</taxon>
        <taxon>eudicotyledons</taxon>
        <taxon>Gunneridae</taxon>
        <taxon>Pentapetalae</taxon>
        <taxon>asterids</taxon>
        <taxon>lamiids</taxon>
        <taxon>Lamiales</taxon>
        <taxon>Orobanchaceae</taxon>
        <taxon>Pedicularideae</taxon>
        <taxon>Castillejinae</taxon>
        <taxon>Castilleja</taxon>
    </lineage>
</organism>
<proteinExistence type="predicted"/>
<name>A0ABD3BR81_9LAMI</name>
<keyword evidence="3" id="KW-1185">Reference proteome</keyword>
<accession>A0ABD3BR81</accession>
<protein>
    <recommendedName>
        <fullName evidence="1">Protein kinase domain-containing protein</fullName>
    </recommendedName>
</protein>
<dbReference type="Gene3D" id="1.10.510.10">
    <property type="entry name" value="Transferase(Phosphotransferase) domain 1"/>
    <property type="match status" value="1"/>
</dbReference>
<dbReference type="EMBL" id="JAVIJP010000066">
    <property type="protein sequence ID" value="KAL3619940.1"/>
    <property type="molecule type" value="Genomic_DNA"/>
</dbReference>
<gene>
    <name evidence="2" type="ORF">CASFOL_034852</name>
</gene>
<dbReference type="Proteomes" id="UP001632038">
    <property type="component" value="Unassembled WGS sequence"/>
</dbReference>
<dbReference type="AlphaFoldDB" id="A0ABD3BR81"/>
<evidence type="ECO:0000313" key="3">
    <source>
        <dbReference type="Proteomes" id="UP001632038"/>
    </source>
</evidence>
<sequence>MVQILRGVDACHRNSILHRDLKPSNYWVLTKHLKPATVIRPPFILATEDNRVTYHRLKMNFELTSFLDGDIETAVQSCATMERK</sequence>
<evidence type="ECO:0000313" key="2">
    <source>
        <dbReference type="EMBL" id="KAL3619940.1"/>
    </source>
</evidence>
<comment type="caution">
    <text evidence="2">The sequence shown here is derived from an EMBL/GenBank/DDBJ whole genome shotgun (WGS) entry which is preliminary data.</text>
</comment>
<evidence type="ECO:0000259" key="1">
    <source>
        <dbReference type="PROSITE" id="PS50011"/>
    </source>
</evidence>
<dbReference type="PROSITE" id="PS50011">
    <property type="entry name" value="PROTEIN_KINASE_DOM"/>
    <property type="match status" value="1"/>
</dbReference>